<feature type="region of interest" description="Disordered" evidence="1">
    <location>
        <begin position="348"/>
        <end position="368"/>
    </location>
</feature>
<name>A0ABU4UBR6_9GAMM</name>
<comment type="caution">
    <text evidence="3">The sequence shown here is derived from an EMBL/GenBank/DDBJ whole genome shotgun (WGS) entry which is preliminary data.</text>
</comment>
<dbReference type="EMBL" id="JAXARY010000004">
    <property type="protein sequence ID" value="MDX8126810.1"/>
    <property type="molecule type" value="Genomic_DNA"/>
</dbReference>
<dbReference type="Proteomes" id="UP001284537">
    <property type="component" value="Unassembled WGS sequence"/>
</dbReference>
<accession>A0ABU4UBR6</accession>
<feature type="domain" description="DUF6531" evidence="2">
    <location>
        <begin position="44"/>
        <end position="119"/>
    </location>
</feature>
<gene>
    <name evidence="3" type="ORF">QLH52_05920</name>
</gene>
<proteinExistence type="predicted"/>
<protein>
    <submittedName>
        <fullName evidence="3">DUF6531 domain-containing protein</fullName>
    </submittedName>
</protein>
<evidence type="ECO:0000256" key="1">
    <source>
        <dbReference type="SAM" id="MobiDB-lite"/>
    </source>
</evidence>
<dbReference type="InterPro" id="IPR045351">
    <property type="entry name" value="DUF6531"/>
</dbReference>
<evidence type="ECO:0000313" key="4">
    <source>
        <dbReference type="Proteomes" id="UP001284537"/>
    </source>
</evidence>
<evidence type="ECO:0000259" key="2">
    <source>
        <dbReference type="Pfam" id="PF20148"/>
    </source>
</evidence>
<organism evidence="3 4">
    <name type="scientific">Methylomonas defluvii</name>
    <dbReference type="NCBI Taxonomy" id="3045149"/>
    <lineage>
        <taxon>Bacteria</taxon>
        <taxon>Pseudomonadati</taxon>
        <taxon>Pseudomonadota</taxon>
        <taxon>Gammaproteobacteria</taxon>
        <taxon>Methylococcales</taxon>
        <taxon>Methylococcaceae</taxon>
        <taxon>Methylomonas</taxon>
    </lineage>
</organism>
<sequence length="368" mass="39311">MIFPTPVTTYYPRETYLPANFFGNLPANSTTLSNGLNALQSWGGDPVNLATGNLYHAERDLSLPGRGLPLVFERNYNSRKPQDGPLGFGWTHSFNHKLNFYGVESGYIKVGWLDGTGAERFFRLSGSSVPANSTFQAAPGVYSTLKREADGSWSVTEKNGLRYGFESNAGTLAKLLTIKDRNLNTLALAYNTGCGNYLCTVTDGPGRKLAFHYTTNHIDQVQVLAIGGAVLATHQYGYDGNGNLISYKSPLAVASQHAPVAYAYYSSADGQNLNHALKTTSAPQGEGMRFSYYVDGGCSATSAITTARCCRKPPPSVTRTFAAKPSPSTNAASNAGIPLMPTATRYALSTKPAPPIPTATIPPIPSTA</sequence>
<feature type="compositionally biased region" description="Pro residues" evidence="1">
    <location>
        <begin position="352"/>
        <end position="368"/>
    </location>
</feature>
<dbReference type="RefSeq" id="WP_319960906.1">
    <property type="nucleotide sequence ID" value="NZ_JAXARY010000004.1"/>
</dbReference>
<reference evidence="3 4" key="1">
    <citation type="submission" date="2023-11" db="EMBL/GenBank/DDBJ databases">
        <authorList>
            <person name="Ouyang M.-Y."/>
        </authorList>
    </citation>
    <scope>NUCLEOTIDE SEQUENCE [LARGE SCALE GENOMIC DNA]</scope>
    <source>
        <strain evidence="3 4">OY6</strain>
    </source>
</reference>
<evidence type="ECO:0000313" key="3">
    <source>
        <dbReference type="EMBL" id="MDX8126810.1"/>
    </source>
</evidence>
<keyword evidence="4" id="KW-1185">Reference proteome</keyword>
<dbReference type="Pfam" id="PF20148">
    <property type="entry name" value="DUF6531"/>
    <property type="match status" value="1"/>
</dbReference>